<evidence type="ECO:0000313" key="5">
    <source>
        <dbReference type="Proteomes" id="UP000002358"/>
    </source>
</evidence>
<dbReference type="RefSeq" id="XP_031786412.1">
    <property type="nucleotide sequence ID" value="XM_031930552.1"/>
</dbReference>
<dbReference type="OrthoDB" id="2286242at2759"/>
<evidence type="ECO:0000256" key="1">
    <source>
        <dbReference type="PROSITE-ProRule" id="PRU00047"/>
    </source>
</evidence>
<dbReference type="SMART" id="SM00343">
    <property type="entry name" value="ZnF_C2HC"/>
    <property type="match status" value="4"/>
</dbReference>
<feature type="domain" description="CCHC-type" evidence="3">
    <location>
        <begin position="318"/>
        <end position="334"/>
    </location>
</feature>
<accession>A0A7M7QGM6</accession>
<keyword evidence="1" id="KW-0479">Metal-binding</keyword>
<evidence type="ECO:0000256" key="2">
    <source>
        <dbReference type="SAM" id="SignalP"/>
    </source>
</evidence>
<dbReference type="KEGG" id="nvi:100680450"/>
<evidence type="ECO:0000259" key="3">
    <source>
        <dbReference type="PROSITE" id="PS50158"/>
    </source>
</evidence>
<feature type="domain" description="CCHC-type" evidence="3">
    <location>
        <begin position="237"/>
        <end position="252"/>
    </location>
</feature>
<feature type="signal peptide" evidence="2">
    <location>
        <begin position="1"/>
        <end position="26"/>
    </location>
</feature>
<evidence type="ECO:0000313" key="4">
    <source>
        <dbReference type="EnsemblMetazoa" id="XP_031786412"/>
    </source>
</evidence>
<organism evidence="4 5">
    <name type="scientific">Nasonia vitripennis</name>
    <name type="common">Parasitic wasp</name>
    <dbReference type="NCBI Taxonomy" id="7425"/>
    <lineage>
        <taxon>Eukaryota</taxon>
        <taxon>Metazoa</taxon>
        <taxon>Ecdysozoa</taxon>
        <taxon>Arthropoda</taxon>
        <taxon>Hexapoda</taxon>
        <taxon>Insecta</taxon>
        <taxon>Pterygota</taxon>
        <taxon>Neoptera</taxon>
        <taxon>Endopterygota</taxon>
        <taxon>Hymenoptera</taxon>
        <taxon>Apocrita</taxon>
        <taxon>Proctotrupomorpha</taxon>
        <taxon>Chalcidoidea</taxon>
        <taxon>Pteromalidae</taxon>
        <taxon>Pteromalinae</taxon>
        <taxon>Nasonia</taxon>
    </lineage>
</organism>
<proteinExistence type="predicted"/>
<feature type="chain" id="PRO_5029476666" description="CCHC-type domain-containing protein" evidence="2">
    <location>
        <begin position="27"/>
        <end position="342"/>
    </location>
</feature>
<dbReference type="PROSITE" id="PS50158">
    <property type="entry name" value="ZF_CCHC"/>
    <property type="match status" value="2"/>
</dbReference>
<dbReference type="GO" id="GO:0003676">
    <property type="term" value="F:nucleic acid binding"/>
    <property type="evidence" value="ECO:0007669"/>
    <property type="project" value="InterPro"/>
</dbReference>
<dbReference type="EnsemblMetazoa" id="XM_031930552">
    <property type="protein sequence ID" value="XP_031786412"/>
    <property type="gene ID" value="LOC100680450"/>
</dbReference>
<dbReference type="GeneID" id="100680450"/>
<sequence length="342" mass="39832">MLLLSGYIIAWIYLLILDVHISCAKSKNKHVPVPWPLASHSRQEWVAWRDCFMTFVNEKYIPNYKQGSLLNEHIGGIGQEIAKNFYFCNSSSETDVNTLLFKFDVYFIFGGRRRHNNESIAEYIVALKDIAEKTAKSNTDKVVKEKLLQDLKSENIFARFNEIIPSLSNISDYESLSLDELLFIWEECQKPAEYREIFSRWEVKKRDTFEHVQNNNCCLQCDENHTGKVCPAKGQQCWKCGNFNHFARCCSKEFIIDCTNCGSNHLEKKCPAFAKACSRCKKMNHFAWKCLAEVILSCDFCGHSHINNRQYCPANDSRCHNCNKIGHYSFKCRSRRNSRHRK</sequence>
<keyword evidence="1" id="KW-0862">Zinc</keyword>
<keyword evidence="2" id="KW-0732">Signal</keyword>
<dbReference type="InParanoid" id="A0A7M7QGM6"/>
<dbReference type="InterPro" id="IPR001878">
    <property type="entry name" value="Znf_CCHC"/>
</dbReference>
<dbReference type="GO" id="GO:0008270">
    <property type="term" value="F:zinc ion binding"/>
    <property type="evidence" value="ECO:0007669"/>
    <property type="project" value="UniProtKB-KW"/>
</dbReference>
<keyword evidence="5" id="KW-1185">Reference proteome</keyword>
<protein>
    <recommendedName>
        <fullName evidence="3">CCHC-type domain-containing protein</fullName>
    </recommendedName>
</protein>
<keyword evidence="1" id="KW-0863">Zinc-finger</keyword>
<dbReference type="AlphaFoldDB" id="A0A7M7QGM6"/>
<dbReference type="Proteomes" id="UP000002358">
    <property type="component" value="Chromosome 4"/>
</dbReference>
<name>A0A7M7QGM6_NASVI</name>
<reference evidence="4" key="1">
    <citation type="submission" date="2021-01" db="UniProtKB">
        <authorList>
            <consortium name="EnsemblMetazoa"/>
        </authorList>
    </citation>
    <scope>IDENTIFICATION</scope>
</reference>